<name>A0A392TZD0_9FABA</name>
<keyword evidence="2" id="KW-1185">Reference proteome</keyword>
<organism evidence="1 2">
    <name type="scientific">Trifolium medium</name>
    <dbReference type="NCBI Taxonomy" id="97028"/>
    <lineage>
        <taxon>Eukaryota</taxon>
        <taxon>Viridiplantae</taxon>
        <taxon>Streptophyta</taxon>
        <taxon>Embryophyta</taxon>
        <taxon>Tracheophyta</taxon>
        <taxon>Spermatophyta</taxon>
        <taxon>Magnoliopsida</taxon>
        <taxon>eudicotyledons</taxon>
        <taxon>Gunneridae</taxon>
        <taxon>Pentapetalae</taxon>
        <taxon>rosids</taxon>
        <taxon>fabids</taxon>
        <taxon>Fabales</taxon>
        <taxon>Fabaceae</taxon>
        <taxon>Papilionoideae</taxon>
        <taxon>50 kb inversion clade</taxon>
        <taxon>NPAAA clade</taxon>
        <taxon>Hologalegina</taxon>
        <taxon>IRL clade</taxon>
        <taxon>Trifolieae</taxon>
        <taxon>Trifolium</taxon>
    </lineage>
</organism>
<dbReference type="AlphaFoldDB" id="A0A392TZD0"/>
<feature type="non-terminal residue" evidence="1">
    <location>
        <position position="1"/>
    </location>
</feature>
<dbReference type="Proteomes" id="UP000265520">
    <property type="component" value="Unassembled WGS sequence"/>
</dbReference>
<dbReference type="EMBL" id="LXQA010694715">
    <property type="protein sequence ID" value="MCI66399.1"/>
    <property type="molecule type" value="Genomic_DNA"/>
</dbReference>
<comment type="caution">
    <text evidence="1">The sequence shown here is derived from an EMBL/GenBank/DDBJ whole genome shotgun (WGS) entry which is preliminary data.</text>
</comment>
<accession>A0A392TZD0</accession>
<evidence type="ECO:0000313" key="1">
    <source>
        <dbReference type="EMBL" id="MCI66399.1"/>
    </source>
</evidence>
<sequence length="30" mass="3491">AQHPILPFQLLFEVEFEFELLSLSRLSSIS</sequence>
<protein>
    <submittedName>
        <fullName evidence="1">Uncharacterized protein</fullName>
    </submittedName>
</protein>
<proteinExistence type="predicted"/>
<reference evidence="1 2" key="1">
    <citation type="journal article" date="2018" name="Front. Plant Sci.">
        <title>Red Clover (Trifolium pratense) and Zigzag Clover (T. medium) - A Picture of Genomic Similarities and Differences.</title>
        <authorList>
            <person name="Dluhosova J."/>
            <person name="Istvanek J."/>
            <person name="Nedelnik J."/>
            <person name="Repkova J."/>
        </authorList>
    </citation>
    <scope>NUCLEOTIDE SEQUENCE [LARGE SCALE GENOMIC DNA]</scope>
    <source>
        <strain evidence="2">cv. 10/8</strain>
        <tissue evidence="1">Leaf</tissue>
    </source>
</reference>
<evidence type="ECO:0000313" key="2">
    <source>
        <dbReference type="Proteomes" id="UP000265520"/>
    </source>
</evidence>